<sequence length="973" mass="105241">MREEAFVKMRFAKITFLMIITIISLLTFSTGASAGSWVDMGYVPGKITIAPDGTIWSAGGSGTLGRVKYWNGSGWKDIPAPTLSYQGDPTDGSSYDEFITGIAVRSDGTLFICTDGNYSGASGGRVLKYVNGNWVSDSPASEAYRDIAADHNGNIWVQSYKYRGYYNIHKLSGSGWVLESSTIDTFFSADFTILDDRVVTAKRYYGSYVYQRYYSSSSWEGMGSSTSNIINAVSKTIDGKVIIGCSDGHVYYWNGYSWVDMGIPAPGGYAVYSLANAPDGSILAGTDKGFVSRYNGSSWDVLGQVCNYRIIKQIILGDNGDIIVRSDTNQVMRYSSDLFSLVPSPNGPTGKLVIDSRYLGFAPVHLKLQQSTDGVNFSDCFTVSNGSKYIFTPTKTSYYFRFKWYWPYITSGHKTNYSNVVGPVQAIVGSPTLNISSTGIAAWDAVRGRSKVVLSWSPLTNATNYRLYIFDGNQYRSKDLGNVNSWDSSIAKVFPYPGDLPENNSISADIFRWDGSGLDLEDDPRRLYRSTQGTSYDNSTNYWFRIVATNQWMETDLWATSAVKTPTLPNATDTEKPAGSVSVVSREGLEKTYDTRIKIIVNASDGLSGVRRVELSNDGVSYTQKYEAPLNPDNGTGVANYSSTFDWDLPLGAGTKVVYVRITDAVGNQKVVTDTIALAEDMLPPSISLLINDGATSTTTKDVTLTISASDNASTASQMQMAFSNNGSLWSPWEPYQQTKTWDITNSSYGGTSGAGVKKVYVRIYDQAQNIGLASAEIAYNPNPPVASGVTFTGGVSGTYSGQPAIFVKGDMPILNVTATGAAKMRYDNGIGVWSDWEPYVSSKQIVLAKSSGVCRVRVQVADSYGVASEPVETLVVVDNKAPTIIKVSGQNGTTATSTGTFYVMVQATDDMPGQLQACASVDGGAFGSWYNVPQSAIPVTLSTTGAHSITVKVKDLAGNESQANMTAFKVAA</sequence>
<proteinExistence type="predicted"/>
<organism evidence="1 2">
    <name type="scientific">Desulfofundulus luciae</name>
    <dbReference type="NCBI Taxonomy" id="74702"/>
    <lineage>
        <taxon>Bacteria</taxon>
        <taxon>Bacillati</taxon>
        <taxon>Bacillota</taxon>
        <taxon>Clostridia</taxon>
        <taxon>Eubacteriales</taxon>
        <taxon>Peptococcaceae</taxon>
        <taxon>Desulfofundulus</taxon>
    </lineage>
</organism>
<evidence type="ECO:0000313" key="1">
    <source>
        <dbReference type="EMBL" id="MDQ0287515.1"/>
    </source>
</evidence>
<accession>A0ABU0B5F9</accession>
<dbReference type="InterPro" id="IPR015943">
    <property type="entry name" value="WD40/YVTN_repeat-like_dom_sf"/>
</dbReference>
<dbReference type="Gene3D" id="2.60.40.10">
    <property type="entry name" value="Immunoglobulins"/>
    <property type="match status" value="1"/>
</dbReference>
<dbReference type="Proteomes" id="UP001225644">
    <property type="component" value="Unassembled WGS sequence"/>
</dbReference>
<comment type="caution">
    <text evidence="1">The sequence shown here is derived from an EMBL/GenBank/DDBJ whole genome shotgun (WGS) entry which is preliminary data.</text>
</comment>
<dbReference type="EMBL" id="JAUSUX010000028">
    <property type="protein sequence ID" value="MDQ0287515.1"/>
    <property type="molecule type" value="Genomic_DNA"/>
</dbReference>
<gene>
    <name evidence="1" type="ORF">J2Z49_002643</name>
</gene>
<name>A0ABU0B5F9_9FIRM</name>
<dbReference type="InterPro" id="IPR013783">
    <property type="entry name" value="Ig-like_fold"/>
</dbReference>
<evidence type="ECO:0000313" key="2">
    <source>
        <dbReference type="Proteomes" id="UP001225644"/>
    </source>
</evidence>
<dbReference type="SUPFAM" id="SSF69322">
    <property type="entry name" value="Tricorn protease domain 2"/>
    <property type="match status" value="1"/>
</dbReference>
<dbReference type="Gene3D" id="2.130.10.10">
    <property type="entry name" value="YVTN repeat-like/Quinoprotein amine dehydrogenase"/>
    <property type="match status" value="1"/>
</dbReference>
<keyword evidence="2" id="KW-1185">Reference proteome</keyword>
<reference evidence="1 2" key="1">
    <citation type="submission" date="2023-07" db="EMBL/GenBank/DDBJ databases">
        <title>Genomic Encyclopedia of Type Strains, Phase IV (KMG-IV): sequencing the most valuable type-strain genomes for metagenomic binning, comparative biology and taxonomic classification.</title>
        <authorList>
            <person name="Goeker M."/>
        </authorList>
    </citation>
    <scope>NUCLEOTIDE SEQUENCE [LARGE SCALE GENOMIC DNA]</scope>
    <source>
        <strain evidence="1 2">DSM 12396</strain>
    </source>
</reference>
<protein>
    <submittedName>
        <fullName evidence="1">Uncharacterized protein</fullName>
    </submittedName>
</protein>